<evidence type="ECO:0000256" key="1">
    <source>
        <dbReference type="ARBA" id="ARBA00022658"/>
    </source>
</evidence>
<dbReference type="SMART" id="SM00325">
    <property type="entry name" value="RhoGEF"/>
    <property type="match status" value="1"/>
</dbReference>
<dbReference type="CDD" id="cd00160">
    <property type="entry name" value="RhoGEF"/>
    <property type="match status" value="1"/>
</dbReference>
<evidence type="ECO:0000313" key="5">
    <source>
        <dbReference type="Proteomes" id="UP000440578"/>
    </source>
</evidence>
<organism evidence="4 5">
    <name type="scientific">Amphibalanus amphitrite</name>
    <name type="common">Striped barnacle</name>
    <name type="synonym">Balanus amphitrite</name>
    <dbReference type="NCBI Taxonomy" id="1232801"/>
    <lineage>
        <taxon>Eukaryota</taxon>
        <taxon>Metazoa</taxon>
        <taxon>Ecdysozoa</taxon>
        <taxon>Arthropoda</taxon>
        <taxon>Crustacea</taxon>
        <taxon>Multicrustacea</taxon>
        <taxon>Cirripedia</taxon>
        <taxon>Thoracica</taxon>
        <taxon>Thoracicalcarea</taxon>
        <taxon>Balanomorpha</taxon>
        <taxon>Balanoidea</taxon>
        <taxon>Balanidae</taxon>
        <taxon>Amphibalaninae</taxon>
        <taxon>Amphibalanus</taxon>
    </lineage>
</organism>
<comment type="caution">
    <text evidence="4">The sequence shown here is derived from an EMBL/GenBank/DDBJ whole genome shotgun (WGS) entry which is preliminary data.</text>
</comment>
<keyword evidence="1" id="KW-0344">Guanine-nucleotide releasing factor</keyword>
<dbReference type="Proteomes" id="UP000440578">
    <property type="component" value="Unassembled WGS sequence"/>
</dbReference>
<gene>
    <name evidence="4" type="primary">Arhgef17_1</name>
    <name evidence="4" type="ORF">FJT64_016590</name>
</gene>
<keyword evidence="5" id="KW-1185">Reference proteome</keyword>
<proteinExistence type="predicted"/>
<evidence type="ECO:0000259" key="3">
    <source>
        <dbReference type="PROSITE" id="PS50010"/>
    </source>
</evidence>
<evidence type="ECO:0000256" key="2">
    <source>
        <dbReference type="SAM" id="MobiDB-lite"/>
    </source>
</evidence>
<feature type="region of interest" description="Disordered" evidence="2">
    <location>
        <begin position="1"/>
        <end position="187"/>
    </location>
</feature>
<feature type="compositionally biased region" description="Low complexity" evidence="2">
    <location>
        <begin position="171"/>
        <end position="182"/>
    </location>
</feature>
<feature type="domain" description="DH" evidence="3">
    <location>
        <begin position="235"/>
        <end position="389"/>
    </location>
</feature>
<dbReference type="InterPro" id="IPR035899">
    <property type="entry name" value="DBL_dom_sf"/>
</dbReference>
<dbReference type="GO" id="GO:0030036">
    <property type="term" value="P:actin cytoskeleton organization"/>
    <property type="evidence" value="ECO:0007669"/>
    <property type="project" value="TreeGrafter"/>
</dbReference>
<dbReference type="PROSITE" id="PS50010">
    <property type="entry name" value="DH_2"/>
    <property type="match status" value="1"/>
</dbReference>
<name>A0A6A4X905_AMPAM</name>
<dbReference type="Pfam" id="PF00621">
    <property type="entry name" value="RhoGEF"/>
    <property type="match status" value="1"/>
</dbReference>
<dbReference type="InterPro" id="IPR039919">
    <property type="entry name" value="ARHGEF10/ARHGEF17"/>
</dbReference>
<dbReference type="EMBL" id="VIIS01000144">
    <property type="protein sequence ID" value="KAF0312680.1"/>
    <property type="molecule type" value="Genomic_DNA"/>
</dbReference>
<reference evidence="4 5" key="1">
    <citation type="submission" date="2019-07" db="EMBL/GenBank/DDBJ databases">
        <title>Draft genome assembly of a fouling barnacle, Amphibalanus amphitrite (Darwin, 1854): The first reference genome for Thecostraca.</title>
        <authorList>
            <person name="Kim W."/>
        </authorList>
    </citation>
    <scope>NUCLEOTIDE SEQUENCE [LARGE SCALE GENOMIC DNA]</scope>
    <source>
        <strain evidence="4">SNU_AA5</strain>
        <tissue evidence="4">Soma without cirri and trophi</tissue>
    </source>
</reference>
<dbReference type="InterPro" id="IPR000219">
    <property type="entry name" value="DH_dom"/>
</dbReference>
<sequence>MLREIQMQSLSLQRRDSSGLLQRQSHSADGWGDVNGRPARLGGADLSRAVSADPPSAANEVTRPDGVSSGQKSANAPGTAPARPAVERCGSSVDGDGEMASQTTGATTDAAAPATVAAEAAAAGGRPKLRRPLLPGSSDSGTSGDEPREPRFADLSPVIITHGQREEAHRASSSLRLPSAAPCSDGELPQLPGAEQELTQLLSEALYDGVGPTARRMLAQVTSGQDQPGVQAQGRRVFIIGELLDTEQRYVESLRLLVEYHDRLSSADPGGLIDSVALEDIFQMIPEMLEIHEGFLADLTEKTDHWSADQGIGEVFLNKLTHSAVLETYAAFVNHWPEAREALRLACQTRPELAKTLEALERADKRRLSLTQLLIAPVQRIPRYELLLKVRTDLCYAEKAKTSPNFHMRWLMLVEIYFC</sequence>
<dbReference type="AlphaFoldDB" id="A0A6A4X905"/>
<dbReference type="SUPFAM" id="SSF48065">
    <property type="entry name" value="DBL homology domain (DH-domain)"/>
    <property type="match status" value="1"/>
</dbReference>
<dbReference type="GO" id="GO:0005085">
    <property type="term" value="F:guanyl-nucleotide exchange factor activity"/>
    <property type="evidence" value="ECO:0007669"/>
    <property type="project" value="UniProtKB-KW"/>
</dbReference>
<protein>
    <submittedName>
        <fullName evidence="4">Rho guanine nucleotide exchange factor 17</fullName>
    </submittedName>
</protein>
<dbReference type="PANTHER" id="PTHR12877:SF15">
    <property type="entry name" value="RHO GUANINE NUCLEOTIDE EXCHANGE FACTOR 17"/>
    <property type="match status" value="1"/>
</dbReference>
<dbReference type="Gene3D" id="1.20.900.10">
    <property type="entry name" value="Dbl homology (DH) domain"/>
    <property type="match status" value="1"/>
</dbReference>
<feature type="compositionally biased region" description="Low complexity" evidence="2">
    <location>
        <begin position="100"/>
        <end position="123"/>
    </location>
</feature>
<dbReference type="OrthoDB" id="4066896at2759"/>
<dbReference type="PANTHER" id="PTHR12877">
    <property type="entry name" value="RHO GUANINE NUCLEOTIDE EXCHANGE FACTOR"/>
    <property type="match status" value="1"/>
</dbReference>
<evidence type="ECO:0000313" key="4">
    <source>
        <dbReference type="EMBL" id="KAF0312680.1"/>
    </source>
</evidence>
<accession>A0A6A4X905</accession>
<feature type="compositionally biased region" description="Polar residues" evidence="2">
    <location>
        <begin position="1"/>
        <end position="12"/>
    </location>
</feature>